<gene>
    <name evidence="1" type="ORF">CCMP2556_LOCUS34878</name>
</gene>
<organism evidence="1 2">
    <name type="scientific">Durusdinium trenchii</name>
    <dbReference type="NCBI Taxonomy" id="1381693"/>
    <lineage>
        <taxon>Eukaryota</taxon>
        <taxon>Sar</taxon>
        <taxon>Alveolata</taxon>
        <taxon>Dinophyceae</taxon>
        <taxon>Suessiales</taxon>
        <taxon>Symbiodiniaceae</taxon>
        <taxon>Durusdinium</taxon>
    </lineage>
</organism>
<comment type="caution">
    <text evidence="1">The sequence shown here is derived from an EMBL/GenBank/DDBJ whole genome shotgun (WGS) entry which is preliminary data.</text>
</comment>
<keyword evidence="2" id="KW-1185">Reference proteome</keyword>
<evidence type="ECO:0008006" key="3">
    <source>
        <dbReference type="Google" id="ProtNLM"/>
    </source>
</evidence>
<evidence type="ECO:0000313" key="1">
    <source>
        <dbReference type="EMBL" id="CAK9070876.1"/>
    </source>
</evidence>
<name>A0ABP0P519_9DINO</name>
<dbReference type="Proteomes" id="UP001642484">
    <property type="component" value="Unassembled WGS sequence"/>
</dbReference>
<protein>
    <recommendedName>
        <fullName evidence="3">Decapping nuclease</fullName>
    </recommendedName>
</protein>
<sequence>MLQPRVPATMANVFERQLRCLVLSASQFQHILSDLGRTSKAYVGRSGHELFLLSSNRRGMILQEFCKKELAQLHPHSTIAEPTRGNRCNGAQRSASQAEYDFSVDGRKVECKSAQMSWQRKGQHWGVQFRGIKLPWPGFRDRAPFDDLYLTMFSPDSLHIIKHDLRTRVTSAGKSTGSSGHAICVRAAAAQECWQTARSQILNKFLAAGPCKLVAQLDLSAVEVRAILARQLEGMAALQDYEFQGVPLNQMAPQLRGVRIEEIAFEVDQILHPNCSFSRTFSKVDWVRDEVRVEVKHGMMRFNQGRNSWQCSFSNIKCASRGVRDCDLFDELWLAIYSPLGIHIFRHPGGQVRFSLTGLKEQDRGQEMHVLGSQKQLDVRGALDQMLKKVEKWGCQPLATILW</sequence>
<proteinExistence type="predicted"/>
<reference evidence="1 2" key="1">
    <citation type="submission" date="2024-02" db="EMBL/GenBank/DDBJ databases">
        <authorList>
            <person name="Chen Y."/>
            <person name="Shah S."/>
            <person name="Dougan E. K."/>
            <person name="Thang M."/>
            <person name="Chan C."/>
        </authorList>
    </citation>
    <scope>NUCLEOTIDE SEQUENCE [LARGE SCALE GENOMIC DNA]</scope>
</reference>
<dbReference type="EMBL" id="CAXAMN010022569">
    <property type="protein sequence ID" value="CAK9070876.1"/>
    <property type="molecule type" value="Genomic_DNA"/>
</dbReference>
<accession>A0ABP0P519</accession>
<evidence type="ECO:0000313" key="2">
    <source>
        <dbReference type="Proteomes" id="UP001642484"/>
    </source>
</evidence>